<dbReference type="EMBL" id="JBBNAG010000012">
    <property type="protein sequence ID" value="KAK9088446.1"/>
    <property type="molecule type" value="Genomic_DNA"/>
</dbReference>
<evidence type="ECO:0000313" key="3">
    <source>
        <dbReference type="Proteomes" id="UP001419268"/>
    </source>
</evidence>
<proteinExistence type="predicted"/>
<feature type="transmembrane region" description="Helical" evidence="1">
    <location>
        <begin position="12"/>
        <end position="40"/>
    </location>
</feature>
<keyword evidence="1" id="KW-1133">Transmembrane helix</keyword>
<gene>
    <name evidence="2" type="ORF">Scep_027528</name>
</gene>
<accession>A0AAP0E870</accession>
<keyword evidence="1" id="KW-0472">Membrane</keyword>
<name>A0AAP0E870_9MAGN</name>
<evidence type="ECO:0000256" key="1">
    <source>
        <dbReference type="SAM" id="Phobius"/>
    </source>
</evidence>
<organism evidence="2 3">
    <name type="scientific">Stephania cephalantha</name>
    <dbReference type="NCBI Taxonomy" id="152367"/>
    <lineage>
        <taxon>Eukaryota</taxon>
        <taxon>Viridiplantae</taxon>
        <taxon>Streptophyta</taxon>
        <taxon>Embryophyta</taxon>
        <taxon>Tracheophyta</taxon>
        <taxon>Spermatophyta</taxon>
        <taxon>Magnoliopsida</taxon>
        <taxon>Ranunculales</taxon>
        <taxon>Menispermaceae</taxon>
        <taxon>Menispermoideae</taxon>
        <taxon>Cissampelideae</taxon>
        <taxon>Stephania</taxon>
    </lineage>
</organism>
<keyword evidence="1" id="KW-0812">Transmembrane</keyword>
<dbReference type="AlphaFoldDB" id="A0AAP0E870"/>
<protein>
    <submittedName>
        <fullName evidence="2">Uncharacterized protein</fullName>
    </submittedName>
</protein>
<comment type="caution">
    <text evidence="2">The sequence shown here is derived from an EMBL/GenBank/DDBJ whole genome shotgun (WGS) entry which is preliminary data.</text>
</comment>
<reference evidence="2 3" key="1">
    <citation type="submission" date="2024-01" db="EMBL/GenBank/DDBJ databases">
        <title>Genome assemblies of Stephania.</title>
        <authorList>
            <person name="Yang L."/>
        </authorList>
    </citation>
    <scope>NUCLEOTIDE SEQUENCE [LARGE SCALE GENOMIC DNA]</scope>
    <source>
        <strain evidence="2">JXDWG</strain>
        <tissue evidence="2">Leaf</tissue>
    </source>
</reference>
<evidence type="ECO:0000313" key="2">
    <source>
        <dbReference type="EMBL" id="KAK9088446.1"/>
    </source>
</evidence>
<keyword evidence="3" id="KW-1185">Reference proteome</keyword>
<dbReference type="Proteomes" id="UP001419268">
    <property type="component" value="Unassembled WGS sequence"/>
</dbReference>
<sequence>MGLLDKEKVHGSALFASALCMSYFLNLCHLLGVMLSYMLLNSSSASEKLIRLH</sequence>